<protein>
    <submittedName>
        <fullName evidence="1">Uncharacterized protein</fullName>
    </submittedName>
</protein>
<dbReference type="RefSeq" id="YP_009818860.1">
    <property type="nucleotide sequence ID" value="NC_048144.1"/>
</dbReference>
<dbReference type="KEGG" id="vg:55010207"/>
<dbReference type="GeneID" id="55010207"/>
<gene>
    <name evidence="1" type="primary">28</name>
    <name evidence="1" type="ORF">SEA_SCHUBERT_28</name>
</gene>
<keyword evidence="2" id="KW-1185">Reference proteome</keyword>
<dbReference type="Proteomes" id="UP000287712">
    <property type="component" value="Segment"/>
</dbReference>
<dbReference type="EMBL" id="MK308637">
    <property type="protein sequence ID" value="AZV01735.1"/>
    <property type="molecule type" value="Genomic_DNA"/>
</dbReference>
<organism evidence="1 2">
    <name type="scientific">Microbacterium phage Schubert</name>
    <dbReference type="NCBI Taxonomy" id="2500787"/>
    <lineage>
        <taxon>Viruses</taxon>
        <taxon>Duplodnaviria</taxon>
        <taxon>Heunggongvirae</taxon>
        <taxon>Uroviricota</taxon>
        <taxon>Caudoviricetes</taxon>
        <taxon>Schubertvirus</taxon>
        <taxon>Schubertvirus schubert</taxon>
    </lineage>
</organism>
<accession>A0A3Q9RA93</accession>
<evidence type="ECO:0000313" key="2">
    <source>
        <dbReference type="Proteomes" id="UP000287712"/>
    </source>
</evidence>
<sequence length="86" mass="9254">MDKDMTVEEGIVVAMVQSVAEGFGTSIHTNVILHDLRAARANVEAALKLNPSGAANFLNKKRGQESVDTIIRATEMRTPGGLFGER</sequence>
<reference evidence="1 2" key="1">
    <citation type="submission" date="2018-12" db="EMBL/GenBank/DDBJ databases">
        <authorList>
            <person name="Lauer M.J."/>
            <person name="Adewumi O.M."/>
            <person name="Alachi P."/>
            <person name="Anderson S.J."/>
            <person name="Bakarey A.S."/>
            <person name="Beyer A.R."/>
            <person name="Biederman W.H."/>
            <person name="Bollivar D.W."/>
            <person name="Butela K.A."/>
            <person name="Byrum C.A."/>
            <person name="Caughron J.E."/>
            <person name="Coleman S.T."/>
            <person name="Collins D.P."/>
            <person name="Cresawn S.G."/>
            <person name="Dougan K.E."/>
            <person name="Duffy I."/>
            <person name="Eivazova E.R."/>
            <person name="Engstrom E.M."/>
            <person name="Fallest-Strobl P.C."/>
            <person name="Godde J.S."/>
            <person name="Gogarten J.P."/>
            <person name="Hammer B.W."/>
            <person name="Heller D.M."/>
            <person name="Lee J.S."/>
            <person name="Leonard J.E."/>
            <person name="Long J.A."/>
            <person name="Mastrapaolo M.D."/>
            <person name="Mathur V."/>
            <person name="Mesich B.L."/>
            <person name="Mitchell J.C."/>
            <person name="Moore R."/>
            <person name="Pandey S."/>
            <person name="Pollack M.J."/>
            <person name="Popolizio T.R."/>
            <person name="Porter M.L."/>
            <person name="Reid N.M."/>
            <person name="Salvitti L.R."/>
            <person name="Sayre B.L."/>
            <person name="Schrock T.A."/>
            <person name="Sconiers W.B."/>
            <person name="Sheehy R."/>
            <person name="Shows K.H."/>
            <person name="Sprangers S.A."/>
            <person name="Sprenkle A.B."/>
            <person name="Swerdlow S.J."/>
            <person name="Theoret J.R."/>
            <person name="Thompson K.M."/>
            <person name="Tibbetts T.J."/>
            <person name="Tigges M."/>
            <person name="Van A.R."/>
            <person name="Washington J.M."/>
            <person name="Windsor E.J."/>
            <person name="Wingfield D.L."/>
            <person name="Yoon E.J."/>
            <person name="Garlena R.A."/>
            <person name="Russell D.A."/>
            <person name="Pope W.H."/>
            <person name="Jacobs-Sera D."/>
            <person name="Hatfull G.F."/>
        </authorList>
    </citation>
    <scope>NUCLEOTIDE SEQUENCE [LARGE SCALE GENOMIC DNA]</scope>
</reference>
<name>A0A3Q9RA93_9CAUD</name>
<evidence type="ECO:0000313" key="1">
    <source>
        <dbReference type="EMBL" id="AZV01735.1"/>
    </source>
</evidence>
<proteinExistence type="predicted"/>